<dbReference type="AlphaFoldDB" id="A0A9X3SEV6"/>
<sequence>MAAPATELHVLPHATTGGWTLDAAGHGPAWFATLSEAEQAARRQASHADAPIYLHDRYHRVRTIGGRRPGQP</sequence>
<proteinExistence type="predicted"/>
<evidence type="ECO:0000313" key="1">
    <source>
        <dbReference type="EMBL" id="MDA0180797.1"/>
    </source>
</evidence>
<protein>
    <submittedName>
        <fullName evidence="1">DUF2188 domain-containing protein</fullName>
    </submittedName>
</protein>
<reference evidence="1" key="1">
    <citation type="submission" date="2022-10" db="EMBL/GenBank/DDBJ databases">
        <title>The WGS of Solirubrobacter phytolaccae KCTC 29190.</title>
        <authorList>
            <person name="Jiang Z."/>
        </authorList>
    </citation>
    <scope>NUCLEOTIDE SEQUENCE</scope>
    <source>
        <strain evidence="1">KCTC 29190</strain>
    </source>
</reference>
<keyword evidence="2" id="KW-1185">Reference proteome</keyword>
<dbReference type="Pfam" id="PF09954">
    <property type="entry name" value="DUF2188"/>
    <property type="match status" value="1"/>
</dbReference>
<dbReference type="RefSeq" id="WP_270025107.1">
    <property type="nucleotide sequence ID" value="NZ_JAPDDP010000016.1"/>
</dbReference>
<dbReference type="EMBL" id="JAPDDP010000016">
    <property type="protein sequence ID" value="MDA0180797.1"/>
    <property type="molecule type" value="Genomic_DNA"/>
</dbReference>
<evidence type="ECO:0000313" key="2">
    <source>
        <dbReference type="Proteomes" id="UP001147653"/>
    </source>
</evidence>
<name>A0A9X3SEV6_9ACTN</name>
<gene>
    <name evidence="1" type="ORF">OJ997_10875</name>
</gene>
<dbReference type="Proteomes" id="UP001147653">
    <property type="component" value="Unassembled WGS sequence"/>
</dbReference>
<organism evidence="1 2">
    <name type="scientific">Solirubrobacter phytolaccae</name>
    <dbReference type="NCBI Taxonomy" id="1404360"/>
    <lineage>
        <taxon>Bacteria</taxon>
        <taxon>Bacillati</taxon>
        <taxon>Actinomycetota</taxon>
        <taxon>Thermoleophilia</taxon>
        <taxon>Solirubrobacterales</taxon>
        <taxon>Solirubrobacteraceae</taxon>
        <taxon>Solirubrobacter</taxon>
    </lineage>
</organism>
<accession>A0A9X3SEV6</accession>
<comment type="caution">
    <text evidence="1">The sequence shown here is derived from an EMBL/GenBank/DDBJ whole genome shotgun (WGS) entry which is preliminary data.</text>
</comment>
<dbReference type="InterPro" id="IPR018691">
    <property type="entry name" value="DUF2188"/>
</dbReference>